<organism evidence="1 2">
    <name type="scientific">Geodermatophilus maliterrae</name>
    <dbReference type="NCBI Taxonomy" id="3162531"/>
    <lineage>
        <taxon>Bacteria</taxon>
        <taxon>Bacillati</taxon>
        <taxon>Actinomycetota</taxon>
        <taxon>Actinomycetes</taxon>
        <taxon>Geodermatophilales</taxon>
        <taxon>Geodermatophilaceae</taxon>
        <taxon>Geodermatophilus</taxon>
    </lineage>
</organism>
<keyword evidence="2" id="KW-1185">Reference proteome</keyword>
<reference evidence="1 2" key="1">
    <citation type="submission" date="2024-06" db="EMBL/GenBank/DDBJ databases">
        <title>Draft genome sequence of Geodermatophilus badlandi, a novel member of the Geodermatophilaceae isolated from badland sedimentary rocks in the Red desert, Wyoming, USA.</title>
        <authorList>
            <person name="Ben Tekaya S."/>
            <person name="Nouioui I."/>
            <person name="Flores G.M."/>
            <person name="Shaal M.N."/>
            <person name="Bredoire F."/>
            <person name="Basile F."/>
            <person name="Van Diepen L."/>
            <person name="Ward N.L."/>
        </authorList>
    </citation>
    <scope>NUCLEOTIDE SEQUENCE [LARGE SCALE GENOMIC DNA]</scope>
    <source>
        <strain evidence="1 2">WL48A</strain>
    </source>
</reference>
<protein>
    <submittedName>
        <fullName evidence="1">Uncharacterized protein</fullName>
    </submittedName>
</protein>
<comment type="caution">
    <text evidence="1">The sequence shown here is derived from an EMBL/GenBank/DDBJ whole genome shotgun (WGS) entry which is preliminary data.</text>
</comment>
<accession>A0ABV3XD35</accession>
<proteinExistence type="predicted"/>
<sequence>MEVVERRIEVAVPVTPTRRDWPGLLDKLVRQVDDGRIYDRDLLDLSDALGAVFEAYHRRPHVRSSSIDY</sequence>
<dbReference type="RefSeq" id="WP_369205374.1">
    <property type="nucleotide sequence ID" value="NZ_JBFNXQ010000021.1"/>
</dbReference>
<dbReference type="EMBL" id="JBFNXQ010000021">
    <property type="protein sequence ID" value="MEX5718480.1"/>
    <property type="molecule type" value="Genomic_DNA"/>
</dbReference>
<gene>
    <name evidence="1" type="ORF">ABQ292_08910</name>
</gene>
<dbReference type="Proteomes" id="UP001560045">
    <property type="component" value="Unassembled WGS sequence"/>
</dbReference>
<evidence type="ECO:0000313" key="1">
    <source>
        <dbReference type="EMBL" id="MEX5718480.1"/>
    </source>
</evidence>
<evidence type="ECO:0000313" key="2">
    <source>
        <dbReference type="Proteomes" id="UP001560045"/>
    </source>
</evidence>
<name>A0ABV3XD35_9ACTN</name>